<dbReference type="RefSeq" id="WP_320325367.1">
    <property type="nucleotide sequence ID" value="NZ_JALBUS010000005.1"/>
</dbReference>
<proteinExistence type="predicted"/>
<dbReference type="SUPFAM" id="SSF46689">
    <property type="entry name" value="Homeodomain-like"/>
    <property type="match status" value="1"/>
</dbReference>
<dbReference type="InterPro" id="IPR009057">
    <property type="entry name" value="Homeodomain-like_sf"/>
</dbReference>
<dbReference type="PANTHER" id="PTHR43479">
    <property type="entry name" value="ACREF/ENVCD OPERON REPRESSOR-RELATED"/>
    <property type="match status" value="1"/>
</dbReference>
<name>A0ABU4WNJ3_9FIRM</name>
<organism evidence="4 5">
    <name type="scientific">Absicoccus intestinalis</name>
    <dbReference type="NCBI Taxonomy" id="2926319"/>
    <lineage>
        <taxon>Bacteria</taxon>
        <taxon>Bacillati</taxon>
        <taxon>Bacillota</taxon>
        <taxon>Erysipelotrichia</taxon>
        <taxon>Erysipelotrichales</taxon>
        <taxon>Erysipelotrichaceae</taxon>
        <taxon>Absicoccus</taxon>
    </lineage>
</organism>
<gene>
    <name evidence="4" type="ORF">MOZ64_04255</name>
</gene>
<evidence type="ECO:0000256" key="1">
    <source>
        <dbReference type="ARBA" id="ARBA00023125"/>
    </source>
</evidence>
<dbReference type="PROSITE" id="PS50977">
    <property type="entry name" value="HTH_TETR_2"/>
    <property type="match status" value="1"/>
</dbReference>
<keyword evidence="5" id="KW-1185">Reference proteome</keyword>
<dbReference type="InterPro" id="IPR050624">
    <property type="entry name" value="HTH-type_Tx_Regulator"/>
</dbReference>
<dbReference type="Gene3D" id="1.10.357.10">
    <property type="entry name" value="Tetracycline Repressor, domain 2"/>
    <property type="match status" value="1"/>
</dbReference>
<keyword evidence="1 2" id="KW-0238">DNA-binding</keyword>
<dbReference type="Proteomes" id="UP001285244">
    <property type="component" value="Unassembled WGS sequence"/>
</dbReference>
<dbReference type="InterPro" id="IPR001647">
    <property type="entry name" value="HTH_TetR"/>
</dbReference>
<feature type="domain" description="HTH tetR-type" evidence="3">
    <location>
        <begin position="11"/>
        <end position="71"/>
    </location>
</feature>
<evidence type="ECO:0000313" key="4">
    <source>
        <dbReference type="EMBL" id="MDX8417057.1"/>
    </source>
</evidence>
<dbReference type="EMBL" id="JALBUS010000005">
    <property type="protein sequence ID" value="MDX8417057.1"/>
    <property type="molecule type" value="Genomic_DNA"/>
</dbReference>
<evidence type="ECO:0000256" key="2">
    <source>
        <dbReference type="PROSITE-ProRule" id="PRU00335"/>
    </source>
</evidence>
<dbReference type="PANTHER" id="PTHR43479:SF11">
    <property type="entry name" value="ACREF_ENVCD OPERON REPRESSOR-RELATED"/>
    <property type="match status" value="1"/>
</dbReference>
<reference evidence="4 5" key="1">
    <citation type="submission" date="2022-03" db="EMBL/GenBank/DDBJ databases">
        <title>Novel taxa within the pig intestine.</title>
        <authorList>
            <person name="Wylensek D."/>
            <person name="Bishof K."/>
            <person name="Afrizal A."/>
            <person name="Clavel T."/>
        </authorList>
    </citation>
    <scope>NUCLEOTIDE SEQUENCE [LARGE SCALE GENOMIC DNA]</scope>
    <source>
        <strain evidence="4 5">Cla-KB-P134</strain>
    </source>
</reference>
<protein>
    <submittedName>
        <fullName evidence="4">TetR/AcrR family transcriptional regulator</fullName>
    </submittedName>
</protein>
<feature type="DNA-binding region" description="H-T-H motif" evidence="2">
    <location>
        <begin position="34"/>
        <end position="53"/>
    </location>
</feature>
<sequence length="192" mass="22869">MPQRKPDLRVIKTRKAIKNAFKEMVMEMDASKITVKELSERAQIHRKTFYLHYTTIEALYEDVLKEVSESYYQAIDQIAPDAPFFEVNRVFFTFMSRQEPYVEKMVCDPSYRDFADKLFLATLSHNRHRYNPYQNYSRPEQNIINTFLALGSVNIYRRWVADKKQVPLEKLIDLTNELFMHGVASIRKEENK</sequence>
<comment type="caution">
    <text evidence="4">The sequence shown here is derived from an EMBL/GenBank/DDBJ whole genome shotgun (WGS) entry which is preliminary data.</text>
</comment>
<accession>A0ABU4WNJ3</accession>
<evidence type="ECO:0000313" key="5">
    <source>
        <dbReference type="Proteomes" id="UP001285244"/>
    </source>
</evidence>
<evidence type="ECO:0000259" key="3">
    <source>
        <dbReference type="PROSITE" id="PS50977"/>
    </source>
</evidence>